<organism evidence="2 3">
    <name type="scientific">Athelia psychrophila</name>
    <dbReference type="NCBI Taxonomy" id="1759441"/>
    <lineage>
        <taxon>Eukaryota</taxon>
        <taxon>Fungi</taxon>
        <taxon>Dikarya</taxon>
        <taxon>Basidiomycota</taxon>
        <taxon>Agaricomycotina</taxon>
        <taxon>Agaricomycetes</taxon>
        <taxon>Agaricomycetidae</taxon>
        <taxon>Atheliales</taxon>
        <taxon>Atheliaceae</taxon>
        <taxon>Athelia</taxon>
    </lineage>
</organism>
<gene>
    <name evidence="2" type="ORF">FIBSPDRAFT_735681</name>
</gene>
<reference evidence="2 3" key="1">
    <citation type="journal article" date="2016" name="Mol. Biol. Evol.">
        <title>Comparative Genomics of Early-Diverging Mushroom-Forming Fungi Provides Insights into the Origins of Lignocellulose Decay Capabilities.</title>
        <authorList>
            <person name="Nagy L.G."/>
            <person name="Riley R."/>
            <person name="Tritt A."/>
            <person name="Adam C."/>
            <person name="Daum C."/>
            <person name="Floudas D."/>
            <person name="Sun H."/>
            <person name="Yadav J.S."/>
            <person name="Pangilinan J."/>
            <person name="Larsson K.H."/>
            <person name="Matsuura K."/>
            <person name="Barry K."/>
            <person name="Labutti K."/>
            <person name="Kuo R."/>
            <person name="Ohm R.A."/>
            <person name="Bhattacharya S.S."/>
            <person name="Shirouzu T."/>
            <person name="Yoshinaga Y."/>
            <person name="Martin F.M."/>
            <person name="Grigoriev I.V."/>
            <person name="Hibbett D.S."/>
        </authorList>
    </citation>
    <scope>NUCLEOTIDE SEQUENCE [LARGE SCALE GENOMIC DNA]</scope>
    <source>
        <strain evidence="2 3">CBS 109695</strain>
    </source>
</reference>
<protein>
    <submittedName>
        <fullName evidence="2">Uncharacterized protein</fullName>
    </submittedName>
</protein>
<sequence>MGSLNDTETTHTPPHIPQFKNATNFGTIPEEISHPFDGQTEQPKVHQRAAPDTRFVGPPDLEVARLALADVKRILKPPRTSGKGYKDPQLHTVLRERLEGMQRLLWAYVDPQSPTHGKWIAASVHVAKLLEKKPHYAQVVRQRARDFIDDPTDLPYDDHGTANESILDKDEGIAQDIHVHLQGIGPLVRAKDLVEFMDTPEMRKRTGFTKSINIVTAQRWMKKLDYRWTVDAKGQFVDGHERADTVAYRQHVFLPRWHKVVSRTRDWSKQYENDQPLPQGDERHIVVWFHDESTFYANDRRKGGWRRLGASITPYAKGEGASQMVVDMVSPEYGWLRSPDGTEAARILFKAGVNREGYFTNADIITQVKRSMDILEKHYPHEDHVFIFDNATTHTKRADNALSARHMPKGTSKPGANWGVETPVRDSHGKPLYHSNRKIMKMKVHMKDGQLPDGSQQSLYFQSGESKGLFKGMAVILEERGLTEEAKLRSQCPNFKCPAGATQCCCRRVLYNQPDFRAERSLLEIECDKRGFQVIFLPKFHCKLNFIEQCWGYAKRIYRHYPASSKEADLERNLIASLESIPLVSMRRFYTRSCQFMDAYDRGLTGRQSAWATKKYKGHRVLPEWILEELYAAGIM</sequence>
<dbReference type="PANTHER" id="PTHR35871:SF1">
    <property type="entry name" value="CXC1-LIKE CYSTEINE CLUSTER ASSOCIATED WITH KDZ TRANSPOSASES DOMAIN-CONTAINING PROTEIN"/>
    <property type="match status" value="1"/>
</dbReference>
<dbReference type="Gene3D" id="3.30.420.10">
    <property type="entry name" value="Ribonuclease H-like superfamily/Ribonuclease H"/>
    <property type="match status" value="1"/>
</dbReference>
<evidence type="ECO:0000313" key="2">
    <source>
        <dbReference type="EMBL" id="KZP24489.1"/>
    </source>
</evidence>
<dbReference type="GO" id="GO:0003676">
    <property type="term" value="F:nucleic acid binding"/>
    <property type="evidence" value="ECO:0007669"/>
    <property type="project" value="InterPro"/>
</dbReference>
<feature type="compositionally biased region" description="Polar residues" evidence="1">
    <location>
        <begin position="1"/>
        <end position="12"/>
    </location>
</feature>
<dbReference type="Proteomes" id="UP000076532">
    <property type="component" value="Unassembled WGS sequence"/>
</dbReference>
<name>A0A166MZE6_9AGAM</name>
<proteinExistence type="predicted"/>
<keyword evidence="3" id="KW-1185">Reference proteome</keyword>
<feature type="region of interest" description="Disordered" evidence="1">
    <location>
        <begin position="405"/>
        <end position="431"/>
    </location>
</feature>
<dbReference type="AlphaFoldDB" id="A0A166MZE6"/>
<accession>A0A166MZE6</accession>
<dbReference type="OrthoDB" id="10044727at2759"/>
<dbReference type="EMBL" id="KV417526">
    <property type="protein sequence ID" value="KZP24489.1"/>
    <property type="molecule type" value="Genomic_DNA"/>
</dbReference>
<dbReference type="InterPro" id="IPR036397">
    <property type="entry name" value="RNaseH_sf"/>
</dbReference>
<evidence type="ECO:0000256" key="1">
    <source>
        <dbReference type="SAM" id="MobiDB-lite"/>
    </source>
</evidence>
<dbReference type="PANTHER" id="PTHR35871">
    <property type="entry name" value="EXPRESSED PROTEIN"/>
    <property type="match status" value="1"/>
</dbReference>
<feature type="region of interest" description="Disordered" evidence="1">
    <location>
        <begin position="1"/>
        <end position="57"/>
    </location>
</feature>
<evidence type="ECO:0000313" key="3">
    <source>
        <dbReference type="Proteomes" id="UP000076532"/>
    </source>
</evidence>